<dbReference type="HOGENOM" id="CLU_032743_0_0_1"/>
<dbReference type="KEGG" id="cthr:CTHT_0038990"/>
<feature type="region of interest" description="Disordered" evidence="1">
    <location>
        <begin position="115"/>
        <end position="138"/>
    </location>
</feature>
<proteinExistence type="predicted"/>
<dbReference type="RefSeq" id="XP_006694310.1">
    <property type="nucleotide sequence ID" value="XM_006694247.1"/>
</dbReference>
<evidence type="ECO:0000256" key="1">
    <source>
        <dbReference type="SAM" id="MobiDB-lite"/>
    </source>
</evidence>
<dbReference type="OMA" id="GVHLHEG"/>
<name>G0S3V2_CHATD</name>
<feature type="compositionally biased region" description="Low complexity" evidence="1">
    <location>
        <begin position="444"/>
        <end position="486"/>
    </location>
</feature>
<accession>G0S3V2</accession>
<sequence length="543" mass="58411">MDKLPVELIRLIYDHCDVPSVRALRLVSPTFADVGYDYLVDLHFTACEWRDDVDRLRCIANHPRLRHSIRSITFAVSKDDPSDALRARLASQPSSPQQLRRSSDEQLAARFRQGANLSDDHHSSDAETDEDDEPWPSIRLTPFHTKTAALKSALAKLPNLRHVAITLSSAPHEPILFRKLGCAGARPFCRRPRDQIRASLSAVAAALCSVSQSLTSLSINPLPLEILRHQEERKAWLDLAESKTVSSLTRLALVIDHAPTQLPPRGRLCAVASLGHLIQRCGSSGTLTHLTLAFRAADAPRAKFNLDFSELFPLSSPTTADSTSSAFSFPSLTSLHIEGASCSEPDLRSFLLRHAPTLEKVRLGGRGCVRSPAERSVGGVHLHEGTFRGLFSALQGRLPRLRRFTMEGDMEAGRLLRAGAGAREVFYFSPGANNESEDEEEEGIPASGEGLGSTISSTSSSRRQSASSTASGTSSASTGTSEASSTSSAIASVASSSGLTSRPASPCIEAVDSSVVERFLIHGGEYPLVANRPAAVPPQAGAM</sequence>
<dbReference type="GeneID" id="18257937"/>
<evidence type="ECO:0008006" key="4">
    <source>
        <dbReference type="Google" id="ProtNLM"/>
    </source>
</evidence>
<evidence type="ECO:0000313" key="3">
    <source>
        <dbReference type="Proteomes" id="UP000008066"/>
    </source>
</evidence>
<feature type="region of interest" description="Disordered" evidence="1">
    <location>
        <begin position="430"/>
        <end position="486"/>
    </location>
</feature>
<dbReference type="STRING" id="759272.G0S3V2"/>
<dbReference type="OrthoDB" id="5224238at2759"/>
<evidence type="ECO:0000313" key="2">
    <source>
        <dbReference type="EMBL" id="EGS22014.1"/>
    </source>
</evidence>
<reference evidence="2 3" key="1">
    <citation type="journal article" date="2011" name="Cell">
        <title>Insight into structure and assembly of the nuclear pore complex by utilizing the genome of a eukaryotic thermophile.</title>
        <authorList>
            <person name="Amlacher S."/>
            <person name="Sarges P."/>
            <person name="Flemming D."/>
            <person name="van Noort V."/>
            <person name="Kunze R."/>
            <person name="Devos D.P."/>
            <person name="Arumugam M."/>
            <person name="Bork P."/>
            <person name="Hurt E."/>
        </authorList>
    </citation>
    <scope>NUCLEOTIDE SEQUENCE [LARGE SCALE GENOMIC DNA]</scope>
    <source>
        <strain evidence="3">DSM 1495 / CBS 144.50 / IMI 039719</strain>
    </source>
</reference>
<protein>
    <recommendedName>
        <fullName evidence="4">F-box domain-containing protein</fullName>
    </recommendedName>
</protein>
<gene>
    <name evidence="2" type="ORF">CTHT_0038990</name>
</gene>
<keyword evidence="3" id="KW-1185">Reference proteome</keyword>
<dbReference type="EMBL" id="GL988041">
    <property type="protein sequence ID" value="EGS22014.1"/>
    <property type="molecule type" value="Genomic_DNA"/>
</dbReference>
<dbReference type="eggNOG" id="ENOG502T4AS">
    <property type="taxonomic scope" value="Eukaryota"/>
</dbReference>
<dbReference type="AlphaFoldDB" id="G0S3V2"/>
<organism evidence="3">
    <name type="scientific">Chaetomium thermophilum (strain DSM 1495 / CBS 144.50 / IMI 039719)</name>
    <name type="common">Thermochaetoides thermophila</name>
    <dbReference type="NCBI Taxonomy" id="759272"/>
    <lineage>
        <taxon>Eukaryota</taxon>
        <taxon>Fungi</taxon>
        <taxon>Dikarya</taxon>
        <taxon>Ascomycota</taxon>
        <taxon>Pezizomycotina</taxon>
        <taxon>Sordariomycetes</taxon>
        <taxon>Sordariomycetidae</taxon>
        <taxon>Sordariales</taxon>
        <taxon>Chaetomiaceae</taxon>
        <taxon>Thermochaetoides</taxon>
    </lineage>
</organism>
<dbReference type="Proteomes" id="UP000008066">
    <property type="component" value="Unassembled WGS sequence"/>
</dbReference>